<gene>
    <name evidence="7" type="ORF">CKO28_10185</name>
</gene>
<dbReference type="PANTHER" id="PTHR11472">
    <property type="entry name" value="DNA REPAIR DEAD HELICASE RAD3/XP-D SUBFAMILY MEMBER"/>
    <property type="match status" value="1"/>
</dbReference>
<evidence type="ECO:0000256" key="1">
    <source>
        <dbReference type="ARBA" id="ARBA00022741"/>
    </source>
</evidence>
<dbReference type="InterPro" id="IPR027417">
    <property type="entry name" value="P-loop_NTPase"/>
</dbReference>
<name>A0ABS1DFW2_9PROT</name>
<accession>A0ABS1DFW2</accession>
<dbReference type="PROSITE" id="PS51193">
    <property type="entry name" value="HELICASE_ATP_BIND_2"/>
    <property type="match status" value="1"/>
</dbReference>
<feature type="domain" description="Helicase ATP-binding" evidence="6">
    <location>
        <begin position="214"/>
        <end position="496"/>
    </location>
</feature>
<dbReference type="InterPro" id="IPR045028">
    <property type="entry name" value="DinG/Rad3-like"/>
</dbReference>
<dbReference type="RefSeq" id="WP_200340713.1">
    <property type="nucleotide sequence ID" value="NZ_NRRL01000022.1"/>
</dbReference>
<dbReference type="GO" id="GO:0004386">
    <property type="term" value="F:helicase activity"/>
    <property type="evidence" value="ECO:0007669"/>
    <property type="project" value="UniProtKB-KW"/>
</dbReference>
<dbReference type="InterPro" id="IPR006555">
    <property type="entry name" value="ATP-dep_Helicase_C"/>
</dbReference>
<keyword evidence="8" id="KW-1185">Reference proteome</keyword>
<evidence type="ECO:0000313" key="8">
    <source>
        <dbReference type="Proteomes" id="UP001296873"/>
    </source>
</evidence>
<comment type="similarity">
    <text evidence="4">Belongs to the helicase family. DinG subfamily.</text>
</comment>
<dbReference type="PANTHER" id="PTHR11472:SF34">
    <property type="entry name" value="REGULATOR OF TELOMERE ELONGATION HELICASE 1"/>
    <property type="match status" value="1"/>
</dbReference>
<dbReference type="Gene3D" id="3.40.50.300">
    <property type="entry name" value="P-loop containing nucleotide triphosphate hydrolases"/>
    <property type="match status" value="2"/>
</dbReference>
<keyword evidence="3" id="KW-0067">ATP-binding</keyword>
<reference evidence="7 8" key="1">
    <citation type="journal article" date="2020" name="Microorganisms">
        <title>Osmotic Adaptation and Compatible Solute Biosynthesis of Phototrophic Bacteria as Revealed from Genome Analyses.</title>
        <authorList>
            <person name="Imhoff J.F."/>
            <person name="Rahn T."/>
            <person name="Kunzel S."/>
            <person name="Keller A."/>
            <person name="Neulinger S.C."/>
        </authorList>
    </citation>
    <scope>NUCLEOTIDE SEQUENCE [LARGE SCALE GENOMIC DNA]</scope>
    <source>
        <strain evidence="7 8">DSM 9895</strain>
    </source>
</reference>
<evidence type="ECO:0000256" key="5">
    <source>
        <dbReference type="SAM" id="MobiDB-lite"/>
    </source>
</evidence>
<dbReference type="InterPro" id="IPR014013">
    <property type="entry name" value="Helic_SF1/SF2_ATP-bd_DinG/Rad3"/>
</dbReference>
<feature type="compositionally biased region" description="Pro residues" evidence="5">
    <location>
        <begin position="1"/>
        <end position="10"/>
    </location>
</feature>
<dbReference type="Proteomes" id="UP001296873">
    <property type="component" value="Unassembled WGS sequence"/>
</dbReference>
<organism evidence="7 8">
    <name type="scientific">Rhodovibrio sodomensis</name>
    <dbReference type="NCBI Taxonomy" id="1088"/>
    <lineage>
        <taxon>Bacteria</taxon>
        <taxon>Pseudomonadati</taxon>
        <taxon>Pseudomonadota</taxon>
        <taxon>Alphaproteobacteria</taxon>
        <taxon>Rhodospirillales</taxon>
        <taxon>Rhodovibrionaceae</taxon>
        <taxon>Rhodovibrio</taxon>
    </lineage>
</organism>
<sequence>MTAAEPPAPTPSESRPQGRLRVPRAPALAPGLSGAGWLETDGEVQRLSHDDALARARASAPLVCHAPATARRLGVRPEFEFFDVLELYAFVRPASFCTPTPRGLADALDLPRPAELEAAAYTLHRAMAQLLRELAASGQRDRDAAGIAWPMARAGWKWGPYVLGALGVEDSEAGPPRRGVGLRVWERFGEWSDAAPEAPPGNDGVSPQEARWRLSQLLGPNAEARPQQADYASAVSQAFQPRETEDSPNLVLAEAGTGVGKTLGYVAPASVWAQKNQGPVWLSTFTRNLQHQIDTELDRLFPEIRDKQRKVVVRKGRENYLCLLNYEEAVRGLQVRAQDALAVGLMARWTQRTRDGDMVGGDFPGWLPDLVGRGRTLGLTDRRGECIYAACPHYKKCFIEGSIRRARRAEIVVANHALVMIQAALGGGDEGTIPPRTVFDEGHHVFDAADSAFSAHLSGRETVELRRWLLGAERSSRSSSRIRGLKRRVEDILGADPEVPEALEETLRAARCLPADGWHGRLTEDAAAGPCERFLAAVRQQVYARVTRPGDPYSLETELRPAIQPLVDGAGELDKALETLYRPMKRLHDVLHARLDAEADDLDSDTRRRIEATCRSLNRRGLLQVSAWRQMLQAAQDAASPDAFVDWLMVERADGRDIDVGLHRHWVDPTQPFAQYVAQPSQGMVITSATLTDGSGDRESDWAAAELRTGASHLPAPAIRAEVKSPFDYPANTRVLVVTDVRKDDLTQVAAAYRELFLAAHGGALGLFTAISRLRRVHEQIGPALEETGLSLFAQHVDGLDVSTLVDIFRAEEDACLLGTDAVRDGVDVPGRSLRLIVFDRVPWPRPDIRHKARRELFGKRRYDDMLTRLRLKQAFGRLIRKGDDHGVFVLLDPMMPTRLTGAFPEGVEVERVGLAEAVRRTRGFLTRGFLKTDGES</sequence>
<evidence type="ECO:0000256" key="2">
    <source>
        <dbReference type="ARBA" id="ARBA00022801"/>
    </source>
</evidence>
<feature type="region of interest" description="Disordered" evidence="5">
    <location>
        <begin position="1"/>
        <end position="21"/>
    </location>
</feature>
<comment type="caution">
    <text evidence="7">The sequence shown here is derived from an EMBL/GenBank/DDBJ whole genome shotgun (WGS) entry which is preliminary data.</text>
</comment>
<dbReference type="Pfam" id="PF13307">
    <property type="entry name" value="Helicase_C_2"/>
    <property type="match status" value="1"/>
</dbReference>
<dbReference type="EMBL" id="NRRL01000022">
    <property type="protein sequence ID" value="MBK1668403.1"/>
    <property type="molecule type" value="Genomic_DNA"/>
</dbReference>
<evidence type="ECO:0000313" key="7">
    <source>
        <dbReference type="EMBL" id="MBK1668403.1"/>
    </source>
</evidence>
<evidence type="ECO:0000256" key="3">
    <source>
        <dbReference type="ARBA" id="ARBA00022840"/>
    </source>
</evidence>
<evidence type="ECO:0000259" key="6">
    <source>
        <dbReference type="PROSITE" id="PS51193"/>
    </source>
</evidence>
<keyword evidence="2" id="KW-0378">Hydrolase</keyword>
<dbReference type="SUPFAM" id="SSF52540">
    <property type="entry name" value="P-loop containing nucleoside triphosphate hydrolases"/>
    <property type="match status" value="1"/>
</dbReference>
<protein>
    <submittedName>
        <fullName evidence="7">Helicase</fullName>
    </submittedName>
</protein>
<proteinExistence type="inferred from homology"/>
<evidence type="ECO:0000256" key="4">
    <source>
        <dbReference type="ARBA" id="ARBA00038058"/>
    </source>
</evidence>
<keyword evidence="1" id="KW-0547">Nucleotide-binding</keyword>
<keyword evidence="7" id="KW-0347">Helicase</keyword>
<dbReference type="SMART" id="SM00491">
    <property type="entry name" value="HELICc2"/>
    <property type="match status" value="1"/>
</dbReference>